<organism evidence="1 2">
    <name type="scientific">Phakopsora pachyrhizi</name>
    <name type="common">Asian soybean rust disease fungus</name>
    <dbReference type="NCBI Taxonomy" id="170000"/>
    <lineage>
        <taxon>Eukaryota</taxon>
        <taxon>Fungi</taxon>
        <taxon>Dikarya</taxon>
        <taxon>Basidiomycota</taxon>
        <taxon>Pucciniomycotina</taxon>
        <taxon>Pucciniomycetes</taxon>
        <taxon>Pucciniales</taxon>
        <taxon>Phakopsoraceae</taxon>
        <taxon>Phakopsora</taxon>
    </lineage>
</organism>
<sequence>MRAWLAAVSSGAVKGSFGERQAGAWGLGSRPGSLPTTWPEHWGSGHWCFVVGPRTLRAPSVGGMIACKGHLNAYFWDMEEGNGGTNLHTSFEVVALVAGNIAPGGVGGCEHGLGSRQNMRYIVVSEDEGRQGKKGAWLYEQKEGTGYWDWAGQVIPGGPKILPWVKCFQEFKTLKWETLNAMAEFGEQKP</sequence>
<dbReference type="EMBL" id="CALTRL010000814">
    <property type="protein sequence ID" value="CAH7669809.1"/>
    <property type="molecule type" value="Genomic_DNA"/>
</dbReference>
<dbReference type="AlphaFoldDB" id="A0AAV0AMI7"/>
<accession>A0AAV0AMI7</accession>
<protein>
    <recommendedName>
        <fullName evidence="3">Secreted protein</fullName>
    </recommendedName>
</protein>
<comment type="caution">
    <text evidence="1">The sequence shown here is derived from an EMBL/GenBank/DDBJ whole genome shotgun (WGS) entry which is preliminary data.</text>
</comment>
<name>A0AAV0AMI7_PHAPC</name>
<keyword evidence="2" id="KW-1185">Reference proteome</keyword>
<evidence type="ECO:0000313" key="2">
    <source>
        <dbReference type="Proteomes" id="UP001153365"/>
    </source>
</evidence>
<proteinExistence type="predicted"/>
<dbReference type="Proteomes" id="UP001153365">
    <property type="component" value="Unassembled WGS sequence"/>
</dbReference>
<reference evidence="1" key="1">
    <citation type="submission" date="2022-06" db="EMBL/GenBank/DDBJ databases">
        <authorList>
            <consortium name="SYNGENTA / RWTH Aachen University"/>
        </authorList>
    </citation>
    <scope>NUCLEOTIDE SEQUENCE</scope>
</reference>
<evidence type="ECO:0008006" key="3">
    <source>
        <dbReference type="Google" id="ProtNLM"/>
    </source>
</evidence>
<evidence type="ECO:0000313" key="1">
    <source>
        <dbReference type="EMBL" id="CAH7669809.1"/>
    </source>
</evidence>
<gene>
    <name evidence="1" type="ORF">PPACK8108_LOCUS4455</name>
</gene>